<evidence type="ECO:0000256" key="4">
    <source>
        <dbReference type="ARBA" id="ARBA00022984"/>
    </source>
</evidence>
<dbReference type="GO" id="GO:0071555">
    <property type="term" value="P:cell wall organization"/>
    <property type="evidence" value="ECO:0007669"/>
    <property type="project" value="UniProtKB-KW"/>
</dbReference>
<keyword evidence="5" id="KW-0012">Acyltransferase</keyword>
<evidence type="ECO:0000256" key="5">
    <source>
        <dbReference type="ARBA" id="ARBA00023315"/>
    </source>
</evidence>
<dbReference type="GO" id="GO:0009252">
    <property type="term" value="P:peptidoglycan biosynthetic process"/>
    <property type="evidence" value="ECO:0007669"/>
    <property type="project" value="UniProtKB-KW"/>
</dbReference>
<dbReference type="Gene3D" id="3.40.630.30">
    <property type="match status" value="2"/>
</dbReference>
<evidence type="ECO:0008006" key="9">
    <source>
        <dbReference type="Google" id="ProtNLM"/>
    </source>
</evidence>
<evidence type="ECO:0000313" key="7">
    <source>
        <dbReference type="EMBL" id="OGF31021.1"/>
    </source>
</evidence>
<dbReference type="SUPFAM" id="SSF55729">
    <property type="entry name" value="Acyl-CoA N-acyltransferases (Nat)"/>
    <property type="match status" value="2"/>
</dbReference>
<accession>A0A1F5SXR1</accession>
<comment type="similarity">
    <text evidence="1">Belongs to the FemABX family.</text>
</comment>
<dbReference type="GO" id="GO:0008360">
    <property type="term" value="P:regulation of cell shape"/>
    <property type="evidence" value="ECO:0007669"/>
    <property type="project" value="UniProtKB-KW"/>
</dbReference>
<dbReference type="Proteomes" id="UP000179001">
    <property type="component" value="Unassembled WGS sequence"/>
</dbReference>
<keyword evidence="3" id="KW-0133">Cell shape</keyword>
<gene>
    <name evidence="7" type="ORF">A2478_01100</name>
</gene>
<comment type="caution">
    <text evidence="7">The sequence shown here is derived from an EMBL/GenBank/DDBJ whole genome shotgun (WGS) entry which is preliminary data.</text>
</comment>
<dbReference type="InterPro" id="IPR050644">
    <property type="entry name" value="PG_Glycine_Bridge_Synth"/>
</dbReference>
<dbReference type="PROSITE" id="PS51191">
    <property type="entry name" value="FEMABX"/>
    <property type="match status" value="1"/>
</dbReference>
<keyword evidence="6" id="KW-0961">Cell wall biogenesis/degradation</keyword>
<keyword evidence="4" id="KW-0573">Peptidoglycan synthesis</keyword>
<proteinExistence type="inferred from homology"/>
<dbReference type="Pfam" id="PF02388">
    <property type="entry name" value="FemAB"/>
    <property type="match status" value="2"/>
</dbReference>
<keyword evidence="2" id="KW-0808">Transferase</keyword>
<organism evidence="7 8">
    <name type="scientific">Candidatus Falkowbacteria bacterium RIFOXYC2_FULL_36_12</name>
    <dbReference type="NCBI Taxonomy" id="1798002"/>
    <lineage>
        <taxon>Bacteria</taxon>
        <taxon>Candidatus Falkowiibacteriota</taxon>
    </lineage>
</organism>
<dbReference type="AlphaFoldDB" id="A0A1F5SXR1"/>
<evidence type="ECO:0000256" key="2">
    <source>
        <dbReference type="ARBA" id="ARBA00022679"/>
    </source>
</evidence>
<reference evidence="7 8" key="1">
    <citation type="journal article" date="2016" name="Nat. Commun.">
        <title>Thousands of microbial genomes shed light on interconnected biogeochemical processes in an aquifer system.</title>
        <authorList>
            <person name="Anantharaman K."/>
            <person name="Brown C.T."/>
            <person name="Hug L.A."/>
            <person name="Sharon I."/>
            <person name="Castelle C.J."/>
            <person name="Probst A.J."/>
            <person name="Thomas B.C."/>
            <person name="Singh A."/>
            <person name="Wilkins M.J."/>
            <person name="Karaoz U."/>
            <person name="Brodie E.L."/>
            <person name="Williams K.H."/>
            <person name="Hubbard S.S."/>
            <person name="Banfield J.F."/>
        </authorList>
    </citation>
    <scope>NUCLEOTIDE SEQUENCE [LARGE SCALE GENOMIC DNA]</scope>
</reference>
<dbReference type="InterPro" id="IPR003447">
    <property type="entry name" value="FEMABX"/>
</dbReference>
<evidence type="ECO:0000313" key="8">
    <source>
        <dbReference type="Proteomes" id="UP000179001"/>
    </source>
</evidence>
<dbReference type="PANTHER" id="PTHR36174">
    <property type="entry name" value="LIPID II:GLYCINE GLYCYLTRANSFERASE"/>
    <property type="match status" value="1"/>
</dbReference>
<protein>
    <recommendedName>
        <fullName evidence="9">BioF2-like acetyltransferase domain-containing protein</fullName>
    </recommendedName>
</protein>
<dbReference type="GO" id="GO:0016755">
    <property type="term" value="F:aminoacyltransferase activity"/>
    <property type="evidence" value="ECO:0007669"/>
    <property type="project" value="InterPro"/>
</dbReference>
<sequence length="372" mass="44156">MKHQIYLKKLNWLCNISQNKNFLLKLLYIFNSSIYSMDIRLATIADKNSWDEFIANQKLGAFTQSWIWAEFMATQKEKIYRLIVTDNNQWSAVCFLFVSKLKGGFRILYAPKGPIIADDADIEKNFEFIMKKIDQIAVQEKAIYFQCDPETNDTDFQQIYDQLELNKSEFDIQPRHTLILNIQDSEENLLNQMHSKTRYNIRLAQKKDVSIEIDNSKFKQFNELLKLTTDRQHITLFGEKYFKQLLSLPFVKLYLAKYDGQYIAANIMIFWNHTATYLYGASDYKFRPVMAPYLLQWQAIKDAKDQNIWSYDFWGAAPQNITGHEEKWFGFTKFKMGFSPEAEITEYLGTYEKIYNPTKLGIYRFLRKFIKK</sequence>
<name>A0A1F5SXR1_9BACT</name>
<evidence type="ECO:0000256" key="1">
    <source>
        <dbReference type="ARBA" id="ARBA00009943"/>
    </source>
</evidence>
<evidence type="ECO:0000256" key="3">
    <source>
        <dbReference type="ARBA" id="ARBA00022960"/>
    </source>
</evidence>
<dbReference type="STRING" id="1798002.A2478_01100"/>
<dbReference type="InterPro" id="IPR016181">
    <property type="entry name" value="Acyl_CoA_acyltransferase"/>
</dbReference>
<dbReference type="EMBL" id="MFGJ01000008">
    <property type="protein sequence ID" value="OGF31021.1"/>
    <property type="molecule type" value="Genomic_DNA"/>
</dbReference>
<dbReference type="PANTHER" id="PTHR36174:SF1">
    <property type="entry name" value="LIPID II:GLYCINE GLYCYLTRANSFERASE"/>
    <property type="match status" value="1"/>
</dbReference>
<evidence type="ECO:0000256" key="6">
    <source>
        <dbReference type="ARBA" id="ARBA00023316"/>
    </source>
</evidence>